<organism evidence="2 3">
    <name type="scientific">Nitrosococcus oceani C-27</name>
    <dbReference type="NCBI Taxonomy" id="314279"/>
    <lineage>
        <taxon>Bacteria</taxon>
        <taxon>Pseudomonadati</taxon>
        <taxon>Pseudomonadota</taxon>
        <taxon>Gammaproteobacteria</taxon>
        <taxon>Chromatiales</taxon>
        <taxon>Chromatiaceae</taxon>
        <taxon>Nitrosococcus</taxon>
    </lineage>
</organism>
<comment type="caution">
    <text evidence="2">The sequence shown here is derived from an EMBL/GenBank/DDBJ whole genome shotgun (WGS) entry which is preliminary data.</text>
</comment>
<evidence type="ECO:0000313" key="3">
    <source>
        <dbReference type="Proteomes" id="UP000028839"/>
    </source>
</evidence>
<dbReference type="AlphaFoldDB" id="A0A0E2Z843"/>
<feature type="signal peptide" evidence="1">
    <location>
        <begin position="1"/>
        <end position="22"/>
    </location>
</feature>
<evidence type="ECO:0000313" key="2">
    <source>
        <dbReference type="EMBL" id="KFI19775.1"/>
    </source>
</evidence>
<dbReference type="HOGENOM" id="CLU_2753785_0_0_6"/>
<proteinExistence type="predicted"/>
<dbReference type="EMBL" id="JPGN01000038">
    <property type="protein sequence ID" value="KFI19775.1"/>
    <property type="molecule type" value="Genomic_DNA"/>
</dbReference>
<gene>
    <name evidence="2" type="ORF">IB75_06735</name>
</gene>
<protein>
    <submittedName>
        <fullName evidence="2">Uncharacterized protein</fullName>
    </submittedName>
</protein>
<dbReference type="OrthoDB" id="9764271at2"/>
<dbReference type="Proteomes" id="UP000028839">
    <property type="component" value="Unassembled WGS sequence"/>
</dbReference>
<evidence type="ECO:0000256" key="1">
    <source>
        <dbReference type="SAM" id="SignalP"/>
    </source>
</evidence>
<dbReference type="Gene3D" id="2.20.25.650">
    <property type="entry name" value="Tachylectin-2-like"/>
    <property type="match status" value="1"/>
</dbReference>
<sequence>MRILNALTTVVVLTLWSFSASATSIYTITESGDMLFYKYAGYNDGSANWPIQAKKIGNGWNFREVFASGT</sequence>
<reference evidence="2 3" key="1">
    <citation type="submission" date="2014-07" db="EMBL/GenBank/DDBJ databases">
        <title>Comparative analysis of Nitrosococcus oceani genome inventories of strains from Pacific and Atlantic gyres.</title>
        <authorList>
            <person name="Lim C.K."/>
            <person name="Wang L."/>
            <person name="Sayavedra-Soto L.A."/>
            <person name="Klotz M.G."/>
        </authorList>
    </citation>
    <scope>NUCLEOTIDE SEQUENCE [LARGE SCALE GENOMIC DNA]</scope>
    <source>
        <strain evidence="2 3">C-27</strain>
    </source>
</reference>
<name>A0A0E2Z843_9GAMM</name>
<keyword evidence="1" id="KW-0732">Signal</keyword>
<accession>A0A0E2Z843</accession>
<feature type="chain" id="PRO_5002408285" evidence="1">
    <location>
        <begin position="23"/>
        <end position="70"/>
    </location>
</feature>